<gene>
    <name evidence="1" type="ORF">MOO47_01130</name>
</gene>
<organism evidence="1 2">
    <name type="scientific">Bombilactobacillus thymidiniphilus</name>
    <dbReference type="NCBI Taxonomy" id="2923363"/>
    <lineage>
        <taxon>Bacteria</taxon>
        <taxon>Bacillati</taxon>
        <taxon>Bacillota</taxon>
        <taxon>Bacilli</taxon>
        <taxon>Lactobacillales</taxon>
        <taxon>Lactobacillaceae</taxon>
        <taxon>Bombilactobacillus</taxon>
    </lineage>
</organism>
<dbReference type="EMBL" id="CP093365">
    <property type="protein sequence ID" value="UQS83836.1"/>
    <property type="molecule type" value="Genomic_DNA"/>
</dbReference>
<dbReference type="Pfam" id="PF11184">
    <property type="entry name" value="DUF2969"/>
    <property type="match status" value="1"/>
</dbReference>
<dbReference type="InterPro" id="IPR021351">
    <property type="entry name" value="DUF2969"/>
</dbReference>
<dbReference type="Proteomes" id="UP000831947">
    <property type="component" value="Chromosome"/>
</dbReference>
<evidence type="ECO:0000313" key="2">
    <source>
        <dbReference type="Proteomes" id="UP000831947"/>
    </source>
</evidence>
<reference evidence="1 2" key="1">
    <citation type="journal article" date="2022" name="Int. J. Syst. Evol. Microbiol.">
        <title>Apilactobacillus apisilvae sp. nov., Nicolia spurrieriana gen. nov. sp. nov., Bombilactobacillus folatiphilus sp. nov. and Bombilactobacillus thymidiniphilus sp. nov., four new lactic acid bacterial isolates from stingless bees Tetragonula carbonaria and Austroplebeia australis.</title>
        <authorList>
            <person name="Oliphant S.A."/>
            <person name="Watson-Haigh N.S."/>
            <person name="Sumby K.M."/>
            <person name="Gardner J."/>
            <person name="Groom S."/>
            <person name="Jiranek V."/>
        </authorList>
    </citation>
    <scope>NUCLEOTIDE SEQUENCE [LARGE SCALE GENOMIC DNA]</scope>
    <source>
        <strain evidence="1 2">SG4_A1</strain>
    </source>
</reference>
<accession>A0ABY4PE94</accession>
<evidence type="ECO:0000313" key="1">
    <source>
        <dbReference type="EMBL" id="UQS83836.1"/>
    </source>
</evidence>
<sequence>MKTKERKFNIDLLEKDSNSWQLVVNLKYQEQVIANIKQLDTKHFEVVLVDDVNATKNTVSSLEEAVNSALMTFNLHLH</sequence>
<keyword evidence="2" id="KW-1185">Reference proteome</keyword>
<dbReference type="RefSeq" id="WP_249513021.1">
    <property type="nucleotide sequence ID" value="NZ_CP093365.1"/>
</dbReference>
<proteinExistence type="predicted"/>
<protein>
    <submittedName>
        <fullName evidence="1">DUF2969 domain-containing protein</fullName>
    </submittedName>
</protein>
<name>A0ABY4PE94_9LACO</name>